<keyword evidence="2" id="KW-1185">Reference proteome</keyword>
<sequence length="569" mass="65920">MYYTCGRFDQAIAHFRKIVEMKAADYQVVVKLAESFLELGDYNEALEHFAAAAVAYKKLASNITNRPDLEATIKGELDRIQVQMARCLWELNHKDEAFSSIVTLLKQDESDKNALIEYAHMLLDPSFRPDHLESLNVLLRCLVHDKENERIKRMISKIIKHNGTEMLIKILQTKDGTLPSTSAPAIAWIALIVRQHCHVKESIELYDISLELQPHNPSYVLNLVHSLELQLNYEACVSRIKNFLENYKLHSHHPQLVQPKQILETINSTELLQRKLKWTPEGARLQVDEKYVTQRILYNEPFSEDDLNFIALCFTLVKILFTTSQLNVLPNLIDLVESIRYLKCLHQTTIRNEHAYFCYLSQIMSECPPQLTSAQPLYICGDSHCLSPAWRTIRINGVDRLLKPTLVTGLKCWHLRPESDFYPKINFWNAVSTIPKRSDVIMMFGEIDCREGIWLAVEKCKYDDIDHGIRVAVDIYVDVLVQLTLDPYCFDIRVHPVMPVLDLTRDMVKKWNQILCKKIIGLNNTRIKWLDLFDNLLTTDGKDLKHEYKLDGTHAHPRYVSLIQDAINK</sequence>
<name>A0AAW2YP81_9EUKA</name>
<comment type="caution">
    <text evidence="1">The sequence shown here is derived from an EMBL/GenBank/DDBJ whole genome shotgun (WGS) entry which is preliminary data.</text>
</comment>
<protein>
    <submittedName>
        <fullName evidence="1">Uncharacterized protein</fullName>
    </submittedName>
</protein>
<evidence type="ECO:0000313" key="1">
    <source>
        <dbReference type="EMBL" id="KAL0478909.1"/>
    </source>
</evidence>
<dbReference type="EMBL" id="JAOPGA020000481">
    <property type="protein sequence ID" value="KAL0478909.1"/>
    <property type="molecule type" value="Genomic_DNA"/>
</dbReference>
<accession>A0AAW2YP81</accession>
<dbReference type="AlphaFoldDB" id="A0AAW2YP81"/>
<dbReference type="Gene3D" id="1.25.40.10">
    <property type="entry name" value="Tetratricopeptide repeat domain"/>
    <property type="match status" value="2"/>
</dbReference>
<dbReference type="Proteomes" id="UP001431209">
    <property type="component" value="Unassembled WGS sequence"/>
</dbReference>
<proteinExistence type="predicted"/>
<dbReference type="SUPFAM" id="SSF48452">
    <property type="entry name" value="TPR-like"/>
    <property type="match status" value="1"/>
</dbReference>
<reference evidence="1 2" key="1">
    <citation type="submission" date="2024-03" db="EMBL/GenBank/DDBJ databases">
        <title>The Acrasis kona genome and developmental transcriptomes reveal deep origins of eukaryotic multicellular pathways.</title>
        <authorList>
            <person name="Sheikh S."/>
            <person name="Fu C.-J."/>
            <person name="Brown M.W."/>
            <person name="Baldauf S.L."/>
        </authorList>
    </citation>
    <scope>NUCLEOTIDE SEQUENCE [LARGE SCALE GENOMIC DNA]</scope>
    <source>
        <strain evidence="1 2">ATCC MYA-3509</strain>
    </source>
</reference>
<organism evidence="1 2">
    <name type="scientific">Acrasis kona</name>
    <dbReference type="NCBI Taxonomy" id="1008807"/>
    <lineage>
        <taxon>Eukaryota</taxon>
        <taxon>Discoba</taxon>
        <taxon>Heterolobosea</taxon>
        <taxon>Tetramitia</taxon>
        <taxon>Eutetramitia</taxon>
        <taxon>Acrasidae</taxon>
        <taxon>Acrasis</taxon>
    </lineage>
</organism>
<dbReference type="InterPro" id="IPR011990">
    <property type="entry name" value="TPR-like_helical_dom_sf"/>
</dbReference>
<gene>
    <name evidence="1" type="ORF">AKO1_007822</name>
</gene>
<evidence type="ECO:0000313" key="2">
    <source>
        <dbReference type="Proteomes" id="UP001431209"/>
    </source>
</evidence>